<dbReference type="GO" id="GO:0012505">
    <property type="term" value="C:endomembrane system"/>
    <property type="evidence" value="ECO:0007669"/>
    <property type="project" value="TreeGrafter"/>
</dbReference>
<sequence length="127" mass="14021">MGGTTTSKADINTEDDISDLDKQISVIYSNMAACQVRLKKVGRAVECAETALKRNKFNTKAKFRLVQGLIEEGSLIKAGSLLDELEKDKPDDAAFKNERAKIAAKEKEAEAKQRKELGGMFDRGKKN</sequence>
<dbReference type="RefSeq" id="XP_040746848.1">
    <property type="nucleotide sequence ID" value="XM_040885931.1"/>
</dbReference>
<reference evidence="2 3" key="1">
    <citation type="submission" date="2016-07" db="EMBL/GenBank/DDBJ databases">
        <title>Pervasive Adenine N6-methylation of Active Genes in Fungi.</title>
        <authorList>
            <consortium name="DOE Joint Genome Institute"/>
            <person name="Mondo S.J."/>
            <person name="Dannebaum R.O."/>
            <person name="Kuo R.C."/>
            <person name="Labutti K."/>
            <person name="Haridas S."/>
            <person name="Kuo A."/>
            <person name="Salamov A."/>
            <person name="Ahrendt S.R."/>
            <person name="Lipzen A."/>
            <person name="Sullivan W."/>
            <person name="Andreopoulos W.B."/>
            <person name="Clum A."/>
            <person name="Lindquist E."/>
            <person name="Daum C."/>
            <person name="Ramamoorthy G.K."/>
            <person name="Gryganskyi A."/>
            <person name="Culley D."/>
            <person name="Magnuson J.K."/>
            <person name="James T.Y."/>
            <person name="O'Malley M.A."/>
            <person name="Stajich J.E."/>
            <person name="Spatafora J.W."/>
            <person name="Visel A."/>
            <person name="Grigoriev I.V."/>
        </authorList>
    </citation>
    <scope>NUCLEOTIDE SEQUENCE [LARGE SCALE GENOMIC DNA]</scope>
    <source>
        <strain evidence="2 3">ATCC 12442</strain>
    </source>
</reference>
<evidence type="ECO:0000313" key="2">
    <source>
        <dbReference type="EMBL" id="ORX73637.1"/>
    </source>
</evidence>
<dbReference type="GeneID" id="63802579"/>
<proteinExistence type="predicted"/>
<dbReference type="AlphaFoldDB" id="A0A1Y1WJC0"/>
<dbReference type="InterPro" id="IPR050754">
    <property type="entry name" value="FKBP4/5/8-like"/>
</dbReference>
<dbReference type="GO" id="GO:0016020">
    <property type="term" value="C:membrane"/>
    <property type="evidence" value="ECO:0007669"/>
    <property type="project" value="TreeGrafter"/>
</dbReference>
<evidence type="ECO:0000256" key="1">
    <source>
        <dbReference type="SAM" id="MobiDB-lite"/>
    </source>
</evidence>
<dbReference type="InterPro" id="IPR011990">
    <property type="entry name" value="TPR-like_helical_dom_sf"/>
</dbReference>
<gene>
    <name evidence="2" type="ORF">DL89DRAFT_263668</name>
</gene>
<dbReference type="GO" id="GO:0044183">
    <property type="term" value="F:protein folding chaperone"/>
    <property type="evidence" value="ECO:0007669"/>
    <property type="project" value="TreeGrafter"/>
</dbReference>
<dbReference type="EMBL" id="MCFD01000001">
    <property type="protein sequence ID" value="ORX73637.1"/>
    <property type="molecule type" value="Genomic_DNA"/>
</dbReference>
<dbReference type="SUPFAM" id="SSF48452">
    <property type="entry name" value="TPR-like"/>
    <property type="match status" value="1"/>
</dbReference>
<evidence type="ECO:0000313" key="3">
    <source>
        <dbReference type="Proteomes" id="UP000193922"/>
    </source>
</evidence>
<evidence type="ECO:0008006" key="4">
    <source>
        <dbReference type="Google" id="ProtNLM"/>
    </source>
</evidence>
<dbReference type="OrthoDB" id="433738at2759"/>
<feature type="region of interest" description="Disordered" evidence="1">
    <location>
        <begin position="104"/>
        <end position="127"/>
    </location>
</feature>
<protein>
    <recommendedName>
        <fullName evidence="4">TPR-like protein</fullName>
    </recommendedName>
</protein>
<dbReference type="PANTHER" id="PTHR46512">
    <property type="entry name" value="PEPTIDYLPROLYL ISOMERASE"/>
    <property type="match status" value="1"/>
</dbReference>
<dbReference type="Proteomes" id="UP000193922">
    <property type="component" value="Unassembled WGS sequence"/>
</dbReference>
<dbReference type="PANTHER" id="PTHR46512:SF1">
    <property type="entry name" value="PEPTIDYLPROLYL ISOMERASE"/>
    <property type="match status" value="1"/>
</dbReference>
<dbReference type="GO" id="GO:0043066">
    <property type="term" value="P:negative regulation of apoptotic process"/>
    <property type="evidence" value="ECO:0007669"/>
    <property type="project" value="TreeGrafter"/>
</dbReference>
<organism evidence="2 3">
    <name type="scientific">Linderina pennispora</name>
    <dbReference type="NCBI Taxonomy" id="61395"/>
    <lineage>
        <taxon>Eukaryota</taxon>
        <taxon>Fungi</taxon>
        <taxon>Fungi incertae sedis</taxon>
        <taxon>Zoopagomycota</taxon>
        <taxon>Kickxellomycotina</taxon>
        <taxon>Kickxellomycetes</taxon>
        <taxon>Kickxellales</taxon>
        <taxon>Kickxellaceae</taxon>
        <taxon>Linderina</taxon>
    </lineage>
</organism>
<name>A0A1Y1WJC0_9FUNG</name>
<dbReference type="STRING" id="61395.A0A1Y1WJC0"/>
<keyword evidence="3" id="KW-1185">Reference proteome</keyword>
<dbReference type="GO" id="GO:0005740">
    <property type="term" value="C:mitochondrial envelope"/>
    <property type="evidence" value="ECO:0007669"/>
    <property type="project" value="TreeGrafter"/>
</dbReference>
<comment type="caution">
    <text evidence="2">The sequence shown here is derived from an EMBL/GenBank/DDBJ whole genome shotgun (WGS) entry which is preliminary data.</text>
</comment>
<accession>A0A1Y1WJC0</accession>
<dbReference type="GO" id="GO:0005829">
    <property type="term" value="C:cytosol"/>
    <property type="evidence" value="ECO:0007669"/>
    <property type="project" value="TreeGrafter"/>
</dbReference>
<dbReference type="Gene3D" id="1.25.40.10">
    <property type="entry name" value="Tetratricopeptide repeat domain"/>
    <property type="match status" value="1"/>
</dbReference>